<evidence type="ECO:0000256" key="4">
    <source>
        <dbReference type="ARBA" id="ARBA00011521"/>
    </source>
</evidence>
<dbReference type="GO" id="GO:0030687">
    <property type="term" value="C:preribosome, large subunit precursor"/>
    <property type="evidence" value="ECO:0007669"/>
    <property type="project" value="TreeGrafter"/>
</dbReference>
<dbReference type="Pfam" id="PF00466">
    <property type="entry name" value="Ribosomal_L10"/>
    <property type="match status" value="1"/>
</dbReference>
<comment type="subcellular location">
    <subcellularLocation>
        <location evidence="8">Cytoplasm</location>
    </subcellularLocation>
    <subcellularLocation>
        <location evidence="8">Nucleus</location>
        <location evidence="8">Nucleolus</location>
    </subcellularLocation>
</comment>
<dbReference type="AlphaFoldDB" id="A0A061JEV1"/>
<dbReference type="GO" id="GO:0000027">
    <property type="term" value="P:ribosomal large subunit assembly"/>
    <property type="evidence" value="ECO:0007669"/>
    <property type="project" value="InterPro"/>
</dbReference>
<evidence type="ECO:0000256" key="3">
    <source>
        <dbReference type="ARBA" id="ARBA00008889"/>
    </source>
</evidence>
<accession>A0A061JEV1</accession>
<dbReference type="GO" id="GO:0005737">
    <property type="term" value="C:cytoplasm"/>
    <property type="evidence" value="ECO:0007669"/>
    <property type="project" value="UniProtKB-SubCell"/>
</dbReference>
<feature type="domain" description="Large ribosomal subunit protein uL10-like insertion" evidence="9">
    <location>
        <begin position="126"/>
        <end position="196"/>
    </location>
</feature>
<evidence type="ECO:0000313" key="11">
    <source>
        <dbReference type="Proteomes" id="UP000031737"/>
    </source>
</evidence>
<comment type="function">
    <text evidence="1">Ribosomal protein P0 is the functional equivalent of E.coli protein L10.</text>
</comment>
<keyword evidence="8" id="KW-0690">Ribosome biogenesis</keyword>
<keyword evidence="10" id="KW-0687">Ribonucleoprotein</keyword>
<keyword evidence="7 8" id="KW-0539">Nucleus</keyword>
<sequence length="229" mass="25530">MPKSKRAKIVPLTKTRAKTREDKDKLISRIRDALDEYTDVYTFTLSNVRTNILQQIREERKGDSCLFLGNNKLIMIALGRDEESSQRPNLHKLCKFLVGSCGLLFTRLPKKEVKSYFASVGAQVYARTGQTATSSLVLRAGPLSQFPHSMFDHLSKLGLPIKLDKGVIVLLQDTTVCEPNDTLSAEAAQLLRLFGVQSAEFRIDLTAHWANGVASRIGGKKEEKVTAHD</sequence>
<dbReference type="GO" id="GO:0000956">
    <property type="term" value="P:nuclear-transcribed mRNA catabolic process"/>
    <property type="evidence" value="ECO:0007669"/>
    <property type="project" value="TreeGrafter"/>
</dbReference>
<dbReference type="PANTHER" id="PTHR45841:SF1">
    <property type="entry name" value="MRNA TURNOVER PROTEIN 4 HOMOLOG"/>
    <property type="match status" value="1"/>
</dbReference>
<keyword evidence="11" id="KW-1185">Reference proteome</keyword>
<dbReference type="Pfam" id="PF17777">
    <property type="entry name" value="RL10P_insert"/>
    <property type="match status" value="1"/>
</dbReference>
<protein>
    <recommendedName>
        <fullName evidence="8">Ribosome assembly factor mrt4</fullName>
    </recommendedName>
</protein>
<evidence type="ECO:0000256" key="2">
    <source>
        <dbReference type="ARBA" id="ARBA00004046"/>
    </source>
</evidence>
<comment type="subunit">
    <text evidence="8">Associates with the pre-60S ribosomal particle.</text>
</comment>
<evidence type="ECO:0000256" key="5">
    <source>
        <dbReference type="ARBA" id="ARBA00022490"/>
    </source>
</evidence>
<dbReference type="GO" id="GO:0005730">
    <property type="term" value="C:nucleolus"/>
    <property type="evidence" value="ECO:0007669"/>
    <property type="project" value="UniProtKB-SubCell"/>
</dbReference>
<proteinExistence type="inferred from homology"/>
<dbReference type="InterPro" id="IPR043164">
    <property type="entry name" value="Ribosomal_uL10-like_insert_sf"/>
</dbReference>
<comment type="caution">
    <text evidence="10">The sequence shown here is derived from an EMBL/GenBank/DDBJ whole genome shotgun (WGS) entry which is preliminary data.</text>
</comment>
<dbReference type="SUPFAM" id="SSF160369">
    <property type="entry name" value="Ribosomal protein L10-like"/>
    <property type="match status" value="1"/>
</dbReference>
<dbReference type="InterPro" id="IPR033867">
    <property type="entry name" value="Mrt4"/>
</dbReference>
<comment type="subunit">
    <text evidence="4">P0 forms a pentameric complex by interaction with dimers of P1 and P2.</text>
</comment>
<evidence type="ECO:0000259" key="9">
    <source>
        <dbReference type="Pfam" id="PF17777"/>
    </source>
</evidence>
<evidence type="ECO:0000313" key="10">
    <source>
        <dbReference type="EMBL" id="ESL12192.1"/>
    </source>
</evidence>
<dbReference type="InterPro" id="IPR040637">
    <property type="entry name" value="Ribosomal_uL10-like_insert"/>
</dbReference>
<evidence type="ECO:0000256" key="8">
    <source>
        <dbReference type="RuleBase" id="RU364039"/>
    </source>
</evidence>
<keyword evidence="10" id="KW-0689">Ribosomal protein</keyword>
<gene>
    <name evidence="10" type="ORF">TRSC58_00044</name>
</gene>
<dbReference type="EMBL" id="AUPL01000044">
    <property type="protein sequence ID" value="ESL12192.1"/>
    <property type="molecule type" value="Genomic_DNA"/>
</dbReference>
<dbReference type="VEuPathDB" id="TriTrypDB:TRSC58_00044"/>
<comment type="similarity">
    <text evidence="3 8">Belongs to the universal ribosomal protein uL10 family.</text>
</comment>
<dbReference type="InterPro" id="IPR043141">
    <property type="entry name" value="Ribosomal_uL10-like_sf"/>
</dbReference>
<evidence type="ECO:0000256" key="1">
    <source>
        <dbReference type="ARBA" id="ARBA00002200"/>
    </source>
</evidence>
<evidence type="ECO:0000256" key="7">
    <source>
        <dbReference type="ARBA" id="ARBA00023242"/>
    </source>
</evidence>
<dbReference type="InterPro" id="IPR051742">
    <property type="entry name" value="Ribosome_Assembly_uL10"/>
</dbReference>
<dbReference type="OrthoDB" id="10262308at2759"/>
<organism evidence="10 11">
    <name type="scientific">Trypanosoma rangeli SC58</name>
    <dbReference type="NCBI Taxonomy" id="429131"/>
    <lineage>
        <taxon>Eukaryota</taxon>
        <taxon>Discoba</taxon>
        <taxon>Euglenozoa</taxon>
        <taxon>Kinetoplastea</taxon>
        <taxon>Metakinetoplastina</taxon>
        <taxon>Trypanosomatida</taxon>
        <taxon>Trypanosomatidae</taxon>
        <taxon>Trypanosoma</taxon>
        <taxon>Herpetosoma</taxon>
    </lineage>
</organism>
<keyword evidence="5 8" id="KW-0963">Cytoplasm</keyword>
<dbReference type="Gene3D" id="3.90.105.20">
    <property type="match status" value="1"/>
</dbReference>
<reference evidence="10 11" key="1">
    <citation type="submission" date="2013-07" db="EMBL/GenBank/DDBJ databases">
        <authorList>
            <person name="Stoco P.H."/>
            <person name="Wagner G."/>
            <person name="Gerber A."/>
            <person name="Zaha A."/>
            <person name="Thompson C."/>
            <person name="Bartholomeu D.C."/>
            <person name="Luckemeyer D.D."/>
            <person name="Bahia D."/>
            <person name="Loreto E."/>
            <person name="Prestes E.B."/>
            <person name="Lima F.M."/>
            <person name="Rodrigues-Luiz G."/>
            <person name="Vallejo G.A."/>
            <person name="Filho J.F."/>
            <person name="Monteiro K.M."/>
            <person name="Tyler K.M."/>
            <person name="de Almeida L.G."/>
            <person name="Ortiz M.F."/>
            <person name="Siervo M.A."/>
            <person name="de Moraes M.H."/>
            <person name="Cunha O.L."/>
            <person name="Mendonca-Neto R."/>
            <person name="Silva R."/>
            <person name="Teixeira S.M."/>
            <person name="Murta S.M."/>
            <person name="Sincero T.C."/>
            <person name="Mendes T.A."/>
            <person name="Urmenyi T.P."/>
            <person name="Silva V.G."/>
            <person name="da Rocha W.D."/>
            <person name="Andersson B."/>
            <person name="Romanha A.J."/>
            <person name="Steindel M."/>
            <person name="de Vasconcelos A.T."/>
            <person name="Grisard E.C."/>
        </authorList>
    </citation>
    <scope>NUCLEOTIDE SEQUENCE [LARGE SCALE GENOMIC DNA]</scope>
    <source>
        <strain evidence="10 11">SC58</strain>
    </source>
</reference>
<comment type="function">
    <text evidence="2 8">Component of the ribosome assembly machinery. Nuclear paralog of the ribosomal protein P0, it binds pre-60S subunits at an early stage of assembly in the nucleolus, and is replaced by P0 in cytoplasmic pre-60S subunits and mature 80S ribosomes.</text>
</comment>
<dbReference type="PANTHER" id="PTHR45841">
    <property type="entry name" value="MRNA TURNOVER PROTEIN 4 MRTO4"/>
    <property type="match status" value="1"/>
</dbReference>
<dbReference type="Proteomes" id="UP000031737">
    <property type="component" value="Unassembled WGS sequence"/>
</dbReference>
<dbReference type="GO" id="GO:0006364">
    <property type="term" value="P:rRNA processing"/>
    <property type="evidence" value="ECO:0007669"/>
    <property type="project" value="TreeGrafter"/>
</dbReference>
<evidence type="ECO:0000256" key="6">
    <source>
        <dbReference type="ARBA" id="ARBA00022553"/>
    </source>
</evidence>
<dbReference type="FunFam" id="3.30.70.1730:FF:000005">
    <property type="entry name" value="Ribosome assembly factor mrt4"/>
    <property type="match status" value="1"/>
</dbReference>
<dbReference type="GO" id="GO:0005840">
    <property type="term" value="C:ribosome"/>
    <property type="evidence" value="ECO:0007669"/>
    <property type="project" value="UniProtKB-KW"/>
</dbReference>
<name>A0A061JEV1_TRYRA</name>
<keyword evidence="6" id="KW-0597">Phosphoprotein</keyword>
<dbReference type="Gene3D" id="3.30.70.1730">
    <property type="match status" value="1"/>
</dbReference>
<dbReference type="CDD" id="cd05796">
    <property type="entry name" value="Ribosomal_P0_like"/>
    <property type="match status" value="1"/>
</dbReference>
<dbReference type="InterPro" id="IPR001790">
    <property type="entry name" value="Ribosomal_uL10"/>
</dbReference>
<dbReference type="GO" id="GO:0003723">
    <property type="term" value="F:RNA binding"/>
    <property type="evidence" value="ECO:0007669"/>
    <property type="project" value="TreeGrafter"/>
</dbReference>